<feature type="domain" description="BON" evidence="2">
    <location>
        <begin position="2"/>
        <end position="70"/>
    </location>
</feature>
<comment type="caution">
    <text evidence="3">The sequence shown here is derived from an EMBL/GenBank/DDBJ whole genome shotgun (WGS) entry which is preliminary data.</text>
</comment>
<feature type="domain" description="BON" evidence="2">
    <location>
        <begin position="77"/>
        <end position="145"/>
    </location>
</feature>
<dbReference type="AlphaFoldDB" id="A0A4R7PD56"/>
<feature type="domain" description="BON" evidence="2">
    <location>
        <begin position="148"/>
        <end position="217"/>
    </location>
</feature>
<keyword evidence="1" id="KW-0732">Signal</keyword>
<dbReference type="InterPro" id="IPR014004">
    <property type="entry name" value="Transpt-assoc_nodulatn_dom_bac"/>
</dbReference>
<evidence type="ECO:0000259" key="2">
    <source>
        <dbReference type="PROSITE" id="PS50914"/>
    </source>
</evidence>
<evidence type="ECO:0000256" key="1">
    <source>
        <dbReference type="ARBA" id="ARBA00022729"/>
    </source>
</evidence>
<dbReference type="SMART" id="SM00749">
    <property type="entry name" value="BON"/>
    <property type="match status" value="3"/>
</dbReference>
<dbReference type="EMBL" id="SOBT01000008">
    <property type="protein sequence ID" value="TDU31662.1"/>
    <property type="molecule type" value="Genomic_DNA"/>
</dbReference>
<evidence type="ECO:0000313" key="4">
    <source>
        <dbReference type="Proteomes" id="UP000295341"/>
    </source>
</evidence>
<protein>
    <submittedName>
        <fullName evidence="3">Osmotically-inducible protein OsmY</fullName>
    </submittedName>
</protein>
<dbReference type="RefSeq" id="WP_162851051.1">
    <property type="nucleotide sequence ID" value="NZ_MWIN01000012.1"/>
</dbReference>
<dbReference type="Pfam" id="PF04972">
    <property type="entry name" value="BON"/>
    <property type="match status" value="3"/>
</dbReference>
<dbReference type="PANTHER" id="PTHR34606:SF4">
    <property type="entry name" value="OUTER MEMBRANE LIPOPROTEIN DOLP"/>
    <property type="match status" value="1"/>
</dbReference>
<keyword evidence="4" id="KW-1185">Reference proteome</keyword>
<dbReference type="PROSITE" id="PS50914">
    <property type="entry name" value="BON"/>
    <property type="match status" value="3"/>
</dbReference>
<dbReference type="InterPro" id="IPR051686">
    <property type="entry name" value="Lipoprotein_DolP"/>
</dbReference>
<dbReference type="Gene3D" id="3.30.1340.30">
    <property type="match status" value="3"/>
</dbReference>
<proteinExistence type="predicted"/>
<dbReference type="PANTHER" id="PTHR34606">
    <property type="entry name" value="BON DOMAIN-CONTAINING PROTEIN"/>
    <property type="match status" value="1"/>
</dbReference>
<evidence type="ECO:0000313" key="3">
    <source>
        <dbReference type="EMBL" id="TDU31662.1"/>
    </source>
</evidence>
<reference evidence="3 4" key="1">
    <citation type="submission" date="2019-03" db="EMBL/GenBank/DDBJ databases">
        <title>Genomic Encyclopedia of Type Strains, Phase IV (KMG-IV): sequencing the most valuable type-strain genomes for metagenomic binning, comparative biology and taxonomic classification.</title>
        <authorList>
            <person name="Goeker M."/>
        </authorList>
    </citation>
    <scope>NUCLEOTIDE SEQUENCE [LARGE SCALE GENOMIC DNA]</scope>
    <source>
        <strain evidence="3 4">DSM 26377</strain>
    </source>
</reference>
<organism evidence="3 4">
    <name type="scientific">Panacagrimonas perspica</name>
    <dbReference type="NCBI Taxonomy" id="381431"/>
    <lineage>
        <taxon>Bacteria</taxon>
        <taxon>Pseudomonadati</taxon>
        <taxon>Pseudomonadota</taxon>
        <taxon>Gammaproteobacteria</taxon>
        <taxon>Nevskiales</taxon>
        <taxon>Nevskiaceae</taxon>
        <taxon>Panacagrimonas</taxon>
    </lineage>
</organism>
<dbReference type="InterPro" id="IPR007055">
    <property type="entry name" value="BON_dom"/>
</dbReference>
<name>A0A4R7PD56_9GAMM</name>
<accession>A0A4R7PD56</accession>
<gene>
    <name evidence="3" type="ORF">DFR24_1039</name>
</gene>
<dbReference type="Proteomes" id="UP000295341">
    <property type="component" value="Unassembled WGS sequence"/>
</dbReference>
<sequence>MNDLQLKQAVMDELEFDPAIDAAHVTAFVHDGVVTLAGYVGDYTQKHAAETAARRIKGVRAIAQEIEVRLPTDRKIADDEIADRATRILDWDLRLPRDAIQVMVEKGVVVLRGTVAWEFLRREAEADVRKLGGVLGVSNHICVVSPARLGSVQKKIHAAFERSAELQAEKVTVHFDEEGIVKLGGQLHSMLERAAAENAAWSAPGVSKVINQIEIGY</sequence>